<protein>
    <submittedName>
        <fullName evidence="5">Aldo/keto reductase</fullName>
    </submittedName>
</protein>
<dbReference type="PROSITE" id="PS00062">
    <property type="entry name" value="ALDOKETO_REDUCTASE_2"/>
    <property type="match status" value="1"/>
</dbReference>
<dbReference type="RefSeq" id="WP_345642942.1">
    <property type="nucleotide sequence ID" value="NZ_BAABLY010000008.1"/>
</dbReference>
<sequence>METSLGNLGLDRIDLYLIHWPLPRLDRYVDTWRELIAFRDEGLVRSIGVCNFTEAHLTRLIGETGVVPAVNQVELHPYWPQDALRAFHAEHGIVTEGWSPIGRGALLRSAEVTAIAETHGVSTAQAVLRWQVQVGSVPLPKSSDPQRQRANLDLFGFALTDEEMATIAGVDHERLSGQDPDEYEEF</sequence>
<evidence type="ECO:0000313" key="6">
    <source>
        <dbReference type="Proteomes" id="UP001464923"/>
    </source>
</evidence>
<dbReference type="InterPro" id="IPR018170">
    <property type="entry name" value="Aldo/ket_reductase_CS"/>
</dbReference>
<comment type="caution">
    <text evidence="5">The sequence shown here is derived from an EMBL/GenBank/DDBJ whole genome shotgun (WGS) entry which is preliminary data.</text>
</comment>
<dbReference type="PANTHER" id="PTHR43827:SF3">
    <property type="entry name" value="NADP-DEPENDENT OXIDOREDUCTASE DOMAIN-CONTAINING PROTEIN"/>
    <property type="match status" value="1"/>
</dbReference>
<evidence type="ECO:0000256" key="3">
    <source>
        <dbReference type="ARBA" id="ARBA00023002"/>
    </source>
</evidence>
<evidence type="ECO:0000259" key="4">
    <source>
        <dbReference type="Pfam" id="PF00248"/>
    </source>
</evidence>
<reference evidence="5 6" key="1">
    <citation type="submission" date="2024-03" db="EMBL/GenBank/DDBJ databases">
        <title>Draft genome sequence of Pseudonocardia tropica JCM 19149.</title>
        <authorList>
            <person name="Butdee W."/>
            <person name="Duangmal K."/>
        </authorList>
    </citation>
    <scope>NUCLEOTIDE SEQUENCE [LARGE SCALE GENOMIC DNA]</scope>
    <source>
        <strain evidence="5 6">JCM 19149</strain>
    </source>
</reference>
<dbReference type="PRINTS" id="PR00069">
    <property type="entry name" value="ALDKETRDTASE"/>
</dbReference>
<organism evidence="5 6">
    <name type="scientific">Pseudonocardia tropica</name>
    <dbReference type="NCBI Taxonomy" id="681289"/>
    <lineage>
        <taxon>Bacteria</taxon>
        <taxon>Bacillati</taxon>
        <taxon>Actinomycetota</taxon>
        <taxon>Actinomycetes</taxon>
        <taxon>Pseudonocardiales</taxon>
        <taxon>Pseudonocardiaceae</taxon>
        <taxon>Pseudonocardia</taxon>
    </lineage>
</organism>
<dbReference type="InterPro" id="IPR020471">
    <property type="entry name" value="AKR"/>
</dbReference>
<evidence type="ECO:0000313" key="5">
    <source>
        <dbReference type="EMBL" id="MEQ3538278.1"/>
    </source>
</evidence>
<dbReference type="SUPFAM" id="SSF51430">
    <property type="entry name" value="NAD(P)-linked oxidoreductase"/>
    <property type="match status" value="1"/>
</dbReference>
<evidence type="ECO:0000256" key="2">
    <source>
        <dbReference type="ARBA" id="ARBA00022857"/>
    </source>
</evidence>
<accession>A0ABV1JQR1</accession>
<dbReference type="InterPro" id="IPR023210">
    <property type="entry name" value="NADP_OxRdtase_dom"/>
</dbReference>
<dbReference type="Proteomes" id="UP001464923">
    <property type="component" value="Unassembled WGS sequence"/>
</dbReference>
<dbReference type="PANTHER" id="PTHR43827">
    <property type="entry name" value="2,5-DIKETO-D-GLUCONIC ACID REDUCTASE"/>
    <property type="match status" value="1"/>
</dbReference>
<proteinExistence type="inferred from homology"/>
<keyword evidence="2" id="KW-0521">NADP</keyword>
<dbReference type="EMBL" id="JBEDNP010000003">
    <property type="protein sequence ID" value="MEQ3538278.1"/>
    <property type="molecule type" value="Genomic_DNA"/>
</dbReference>
<comment type="similarity">
    <text evidence="1">Belongs to the aldo/keto reductase family.</text>
</comment>
<dbReference type="PROSITE" id="PS00063">
    <property type="entry name" value="ALDOKETO_REDUCTASE_3"/>
    <property type="match status" value="1"/>
</dbReference>
<evidence type="ECO:0000256" key="1">
    <source>
        <dbReference type="ARBA" id="ARBA00007905"/>
    </source>
</evidence>
<dbReference type="Gene3D" id="3.20.20.100">
    <property type="entry name" value="NADP-dependent oxidoreductase domain"/>
    <property type="match status" value="1"/>
</dbReference>
<dbReference type="InterPro" id="IPR036812">
    <property type="entry name" value="NAD(P)_OxRdtase_dom_sf"/>
</dbReference>
<dbReference type="Pfam" id="PF00248">
    <property type="entry name" value="Aldo_ket_red"/>
    <property type="match status" value="1"/>
</dbReference>
<keyword evidence="3" id="KW-0560">Oxidoreductase</keyword>
<feature type="domain" description="NADP-dependent oxidoreductase" evidence="4">
    <location>
        <begin position="2"/>
        <end position="170"/>
    </location>
</feature>
<gene>
    <name evidence="5" type="ORF">WHI96_05560</name>
</gene>
<keyword evidence="6" id="KW-1185">Reference proteome</keyword>
<name>A0ABV1JQR1_9PSEU</name>